<name>A0A6J6QYM4_9ZZZZ</name>
<sequence length="127" mass="13548">MIDQGRTPPGWPRGLAPPGTGEFAERVVPWLLDQGPPDLRSSALRTLPLALVRYLIHYAEGGLNGARKAYGQARVELSPRLTPAEVATAQQGFEAAGARFLQLQRELALVEAALLGQAATNLPVARG</sequence>
<accession>A0A6J6QYM4</accession>
<protein>
    <submittedName>
        <fullName evidence="1">Unannotated protein</fullName>
    </submittedName>
</protein>
<dbReference type="EMBL" id="CAEZXZ010000205">
    <property type="protein sequence ID" value="CAB4714723.1"/>
    <property type="molecule type" value="Genomic_DNA"/>
</dbReference>
<evidence type="ECO:0000313" key="1">
    <source>
        <dbReference type="EMBL" id="CAB4714723.1"/>
    </source>
</evidence>
<dbReference type="AlphaFoldDB" id="A0A6J6QYM4"/>
<proteinExistence type="predicted"/>
<gene>
    <name evidence="1" type="ORF">UFOPK2625_01207</name>
</gene>
<organism evidence="1">
    <name type="scientific">freshwater metagenome</name>
    <dbReference type="NCBI Taxonomy" id="449393"/>
    <lineage>
        <taxon>unclassified sequences</taxon>
        <taxon>metagenomes</taxon>
        <taxon>ecological metagenomes</taxon>
    </lineage>
</organism>
<reference evidence="1" key="1">
    <citation type="submission" date="2020-05" db="EMBL/GenBank/DDBJ databases">
        <authorList>
            <person name="Chiriac C."/>
            <person name="Salcher M."/>
            <person name="Ghai R."/>
            <person name="Kavagutti S V."/>
        </authorList>
    </citation>
    <scope>NUCLEOTIDE SEQUENCE</scope>
</reference>